<organism evidence="3 4">
    <name type="scientific">Catellatospora coxensis</name>
    <dbReference type="NCBI Taxonomy" id="310354"/>
    <lineage>
        <taxon>Bacteria</taxon>
        <taxon>Bacillati</taxon>
        <taxon>Actinomycetota</taxon>
        <taxon>Actinomycetes</taxon>
        <taxon>Micromonosporales</taxon>
        <taxon>Micromonosporaceae</taxon>
        <taxon>Catellatospora</taxon>
    </lineage>
</organism>
<dbReference type="EMBL" id="BONI01000017">
    <property type="protein sequence ID" value="GIG05761.1"/>
    <property type="molecule type" value="Genomic_DNA"/>
</dbReference>
<dbReference type="PANTHER" id="PTHR11735:SF11">
    <property type="entry name" value="TRNA THREONYLCARBAMOYLADENOSINE BIOSYNTHESIS PROTEIN TSAB"/>
    <property type="match status" value="1"/>
</dbReference>
<dbReference type="GO" id="GO:0002949">
    <property type="term" value="P:tRNA threonylcarbamoyladenosine modification"/>
    <property type="evidence" value="ECO:0007669"/>
    <property type="project" value="InterPro"/>
</dbReference>
<keyword evidence="4" id="KW-1185">Reference proteome</keyword>
<evidence type="ECO:0000259" key="2">
    <source>
        <dbReference type="Pfam" id="PF00814"/>
    </source>
</evidence>
<dbReference type="SUPFAM" id="SSF53067">
    <property type="entry name" value="Actin-like ATPase domain"/>
    <property type="match status" value="2"/>
</dbReference>
<dbReference type="InterPro" id="IPR000905">
    <property type="entry name" value="Gcp-like_dom"/>
</dbReference>
<comment type="caution">
    <text evidence="3">The sequence shown here is derived from an EMBL/GenBank/DDBJ whole genome shotgun (WGS) entry which is preliminary data.</text>
</comment>
<evidence type="ECO:0000256" key="1">
    <source>
        <dbReference type="SAM" id="MobiDB-lite"/>
    </source>
</evidence>
<evidence type="ECO:0000313" key="3">
    <source>
        <dbReference type="EMBL" id="GIG05761.1"/>
    </source>
</evidence>
<evidence type="ECO:0000313" key="4">
    <source>
        <dbReference type="Proteomes" id="UP000630887"/>
    </source>
</evidence>
<proteinExistence type="predicted"/>
<dbReference type="NCBIfam" id="TIGR03725">
    <property type="entry name" value="T6A_YeaZ"/>
    <property type="match status" value="1"/>
</dbReference>
<dbReference type="InterPro" id="IPR043129">
    <property type="entry name" value="ATPase_NBD"/>
</dbReference>
<feature type="domain" description="Gcp-like" evidence="2">
    <location>
        <begin position="36"/>
        <end position="145"/>
    </location>
</feature>
<sequence>MLVLVLDTATPAVTAALAEVRPSGHAVLAQRATVDGRAHGELLAPQIDALLAEAGVKPRDLAAVIAGVGPGPFTGLRVGLVTAASLTMALNIPAYGVCTLDALGLRTAGRALVATDARRREVYWAVYADGRPLTGPAVDKPADVAPRLAEYAVTAAVGEGAAKYADVFGLPAGEQLYPEPSALVELAAQRVRTGVPSEPLTPLYLRRPDAVEPSARKPALSASER</sequence>
<gene>
    <name evidence="3" type="ORF">Cco03nite_24610</name>
</gene>
<dbReference type="Gene3D" id="3.30.420.40">
    <property type="match status" value="2"/>
</dbReference>
<dbReference type="AlphaFoldDB" id="A0A8J3P6H1"/>
<dbReference type="Pfam" id="PF00814">
    <property type="entry name" value="TsaD"/>
    <property type="match status" value="1"/>
</dbReference>
<dbReference type="GO" id="GO:0005829">
    <property type="term" value="C:cytosol"/>
    <property type="evidence" value="ECO:0007669"/>
    <property type="project" value="TreeGrafter"/>
</dbReference>
<dbReference type="CDD" id="cd24032">
    <property type="entry name" value="ASKHA_NBD_TsaB"/>
    <property type="match status" value="1"/>
</dbReference>
<dbReference type="Proteomes" id="UP000630887">
    <property type="component" value="Unassembled WGS sequence"/>
</dbReference>
<dbReference type="PANTHER" id="PTHR11735">
    <property type="entry name" value="TRNA N6-ADENOSINE THREONYLCARBAMOYLTRANSFERASE"/>
    <property type="match status" value="1"/>
</dbReference>
<reference evidence="3 4" key="1">
    <citation type="submission" date="2021-01" db="EMBL/GenBank/DDBJ databases">
        <title>Whole genome shotgun sequence of Catellatospora coxensis NBRC 107359.</title>
        <authorList>
            <person name="Komaki H."/>
            <person name="Tamura T."/>
        </authorList>
    </citation>
    <scope>NUCLEOTIDE SEQUENCE [LARGE SCALE GENOMIC DNA]</scope>
    <source>
        <strain evidence="3 4">NBRC 107359</strain>
    </source>
</reference>
<feature type="region of interest" description="Disordered" evidence="1">
    <location>
        <begin position="206"/>
        <end position="225"/>
    </location>
</feature>
<name>A0A8J3P6H1_9ACTN</name>
<dbReference type="RefSeq" id="WP_203692177.1">
    <property type="nucleotide sequence ID" value="NZ_BAAALC010000027.1"/>
</dbReference>
<dbReference type="InterPro" id="IPR022496">
    <property type="entry name" value="T6A_TsaB"/>
</dbReference>
<accession>A0A8J3P6H1</accession>
<protein>
    <recommendedName>
        <fullName evidence="2">Gcp-like domain-containing protein</fullName>
    </recommendedName>
</protein>